<dbReference type="Proteomes" id="UP000007519">
    <property type="component" value="Chromosome"/>
</dbReference>
<protein>
    <submittedName>
        <fullName evidence="3">CBS domain containing protein</fullName>
    </submittedName>
</protein>
<dbReference type="HOGENOM" id="CLU_102952_0_0_10"/>
<evidence type="ECO:0000256" key="1">
    <source>
        <dbReference type="PROSITE-ProRule" id="PRU00703"/>
    </source>
</evidence>
<keyword evidence="1" id="KW-0129">CBS domain</keyword>
<dbReference type="InterPro" id="IPR046342">
    <property type="entry name" value="CBS_dom_sf"/>
</dbReference>
<name>H6L335_SAPGL</name>
<dbReference type="EMBL" id="CP002831">
    <property type="protein sequence ID" value="AFC24862.1"/>
    <property type="molecule type" value="Genomic_DNA"/>
</dbReference>
<proteinExistence type="predicted"/>
<dbReference type="PROSITE" id="PS51371">
    <property type="entry name" value="CBS"/>
    <property type="match status" value="2"/>
</dbReference>
<reference evidence="3 4" key="1">
    <citation type="journal article" date="2012" name="Stand. Genomic Sci.">
        <title>Complete genome sequencing and analysis of Saprospira grandis str. Lewin, a predatory marine bacterium.</title>
        <authorList>
            <person name="Saw J.H."/>
            <person name="Yuryev A."/>
            <person name="Kanbe M."/>
            <person name="Hou S."/>
            <person name="Young A.G."/>
            <person name="Aizawa S."/>
            <person name="Alam M."/>
        </authorList>
    </citation>
    <scope>NUCLEOTIDE SEQUENCE [LARGE SCALE GENOMIC DNA]</scope>
    <source>
        <strain evidence="3 4">Lewin</strain>
    </source>
</reference>
<dbReference type="OrthoDB" id="1523762at2"/>
<accession>H6L335</accession>
<evidence type="ECO:0000313" key="3">
    <source>
        <dbReference type="EMBL" id="AFC24862.1"/>
    </source>
</evidence>
<evidence type="ECO:0000313" key="4">
    <source>
        <dbReference type="Proteomes" id="UP000007519"/>
    </source>
</evidence>
<dbReference type="AlphaFoldDB" id="H6L335"/>
<dbReference type="SMART" id="SM00116">
    <property type="entry name" value="CBS"/>
    <property type="match status" value="2"/>
</dbReference>
<dbReference type="RefSeq" id="WP_015692480.1">
    <property type="nucleotide sequence ID" value="NC_016940.1"/>
</dbReference>
<keyword evidence="4" id="KW-1185">Reference proteome</keyword>
<dbReference type="eggNOG" id="COG0517">
    <property type="taxonomic scope" value="Bacteria"/>
</dbReference>
<feature type="domain" description="CBS" evidence="2">
    <location>
        <begin position="7"/>
        <end position="62"/>
    </location>
</feature>
<feature type="domain" description="CBS" evidence="2">
    <location>
        <begin position="63"/>
        <end position="123"/>
    </location>
</feature>
<sequence length="219" mass="24936">MLAANLISYAVPPLRASDSGEKALNWMSDFHVRHLPIVEDRQLLGILSEDELLNFNAPEESILENEPILLHKSVEPGQHLFEVMKLIVDTNLTVVPVLDQEQNYLGLITLENLLRHFAETGAISHPGGMLLIRMPARDYSLAEIARLIEGENCKILSCFISSAPTDAHLELTLKLSRQDLKHVVATLERFGYEVESFYESEYLDDLRDRYEGLMRYLNM</sequence>
<gene>
    <name evidence="3" type="ordered locus">SGRA_2131</name>
</gene>
<organism evidence="3 4">
    <name type="scientific">Saprospira grandis (strain Lewin)</name>
    <dbReference type="NCBI Taxonomy" id="984262"/>
    <lineage>
        <taxon>Bacteria</taxon>
        <taxon>Pseudomonadati</taxon>
        <taxon>Bacteroidota</taxon>
        <taxon>Saprospiria</taxon>
        <taxon>Saprospirales</taxon>
        <taxon>Saprospiraceae</taxon>
        <taxon>Saprospira</taxon>
    </lineage>
</organism>
<dbReference type="SUPFAM" id="SSF54631">
    <property type="entry name" value="CBS-domain pair"/>
    <property type="match status" value="1"/>
</dbReference>
<dbReference type="Gene3D" id="3.10.580.10">
    <property type="entry name" value="CBS-domain"/>
    <property type="match status" value="2"/>
</dbReference>
<dbReference type="KEGG" id="sgn:SGRA_2131"/>
<dbReference type="CDD" id="cd17783">
    <property type="entry name" value="CBS_pair_bac"/>
    <property type="match status" value="1"/>
</dbReference>
<dbReference type="STRING" id="984262.SGRA_2131"/>
<dbReference type="InterPro" id="IPR000644">
    <property type="entry name" value="CBS_dom"/>
</dbReference>
<dbReference type="Pfam" id="PF00571">
    <property type="entry name" value="CBS"/>
    <property type="match status" value="2"/>
</dbReference>
<evidence type="ECO:0000259" key="2">
    <source>
        <dbReference type="PROSITE" id="PS51371"/>
    </source>
</evidence>